<protein>
    <submittedName>
        <fullName evidence="1">Uncharacterized protein</fullName>
    </submittedName>
</protein>
<proteinExistence type="predicted"/>
<sequence length="329" mass="37213">MVAIKQLGIATLVWLGLTSQGLALGIDEATNALKLIERNDFGYGAGEDILESRGVEARGSPPSPPRPKPKTEPKISPKDKKPSNIRQDLHDAARRQRREYLELIARSTPPSTPKSQPKMSPKKDKGTNRNEQQRQQDAAHALIQMANGNRRQRREYLELIARSTPPSTPKSQPKMSPKKDKGTNRNEQQRQQDAAHALIQMANGNRRQRREFLELMTRATPPPTPKSQPKVSPKKDKGTNRSEQQRQQDAAHALIQMANGNRRQRREFLELMTRATPPPTPKTQPKIDPKDKKPSNIRQDLYDAARRQRREYLGFMARGGTRPGTPLHS</sequence>
<comment type="caution">
    <text evidence="1">The sequence shown here is derived from an EMBL/GenBank/DDBJ whole genome shotgun (WGS) entry which is preliminary data.</text>
</comment>
<name>A0ACA9TX24_BIOOC</name>
<evidence type="ECO:0000313" key="2">
    <source>
        <dbReference type="Proteomes" id="UP000836387"/>
    </source>
</evidence>
<accession>A0ACA9TX24</accession>
<dbReference type="Proteomes" id="UP000836387">
    <property type="component" value="Unassembled WGS sequence"/>
</dbReference>
<dbReference type="EMBL" id="CADEHS020000008">
    <property type="protein sequence ID" value="CAG9945214.1"/>
    <property type="molecule type" value="Genomic_DNA"/>
</dbReference>
<organism evidence="1 2">
    <name type="scientific">Clonostachys rosea f. rosea IK726</name>
    <dbReference type="NCBI Taxonomy" id="1349383"/>
    <lineage>
        <taxon>Eukaryota</taxon>
        <taxon>Fungi</taxon>
        <taxon>Dikarya</taxon>
        <taxon>Ascomycota</taxon>
        <taxon>Pezizomycotina</taxon>
        <taxon>Sordariomycetes</taxon>
        <taxon>Hypocreomycetidae</taxon>
        <taxon>Hypocreales</taxon>
        <taxon>Bionectriaceae</taxon>
        <taxon>Clonostachys</taxon>
    </lineage>
</organism>
<keyword evidence="2" id="KW-1185">Reference proteome</keyword>
<reference evidence="1" key="1">
    <citation type="submission" date="2020-04" db="EMBL/GenBank/DDBJ databases">
        <authorList>
            <person name="Broberg M."/>
        </authorList>
    </citation>
    <scope>NUCLEOTIDE SEQUENCE</scope>
</reference>
<reference evidence="1" key="2">
    <citation type="submission" date="2021-10" db="EMBL/GenBank/DDBJ databases">
        <authorList>
            <person name="Piombo E."/>
        </authorList>
    </citation>
    <scope>NUCLEOTIDE SEQUENCE</scope>
</reference>
<gene>
    <name evidence="1" type="ORF">CRV2_00011307</name>
</gene>
<evidence type="ECO:0000313" key="1">
    <source>
        <dbReference type="EMBL" id="CAG9945214.1"/>
    </source>
</evidence>